<protein>
    <recommendedName>
        <fullName evidence="3">RteC protein</fullName>
    </recommendedName>
</protein>
<sequence>MKDIEDLHELIDNTYSICKSIIQNDFSDKERKEFLNIMKYLKTDFKSFITNSFIVFNLEELKSLKSPSLSFTNKHSDESIRYFEKFYGKIKAKKLKDENLAILLHRMSLIYQSIINNEYINPETSEEIKEIISKLENRTLVLGQRYGMDRDLNLDTNVPARTFRLKEKYYLKATILFVKLKAHKFITDTSKENFEIAFSIIKYSKNFEKINWNGSILELKYFIETLKNNKIIEVENNYFSFMTDCFMIKKKELFYNQIKDSRKSSSSNRNFHLIDEITNLT</sequence>
<evidence type="ECO:0000313" key="2">
    <source>
        <dbReference type="Proteomes" id="UP001595885"/>
    </source>
</evidence>
<name>A0ABV9P0U9_9FLAO</name>
<proteinExistence type="predicted"/>
<gene>
    <name evidence="1" type="ORF">ACFO3U_04365</name>
</gene>
<keyword evidence="2" id="KW-1185">Reference proteome</keyword>
<dbReference type="RefSeq" id="WP_379738510.1">
    <property type="nucleotide sequence ID" value="NZ_JBHSGW010000002.1"/>
</dbReference>
<evidence type="ECO:0000313" key="1">
    <source>
        <dbReference type="EMBL" id="MFC4739218.1"/>
    </source>
</evidence>
<reference evidence="2" key="1">
    <citation type="journal article" date="2019" name="Int. J. Syst. Evol. Microbiol.">
        <title>The Global Catalogue of Microorganisms (GCM) 10K type strain sequencing project: providing services to taxonomists for standard genome sequencing and annotation.</title>
        <authorList>
            <consortium name="The Broad Institute Genomics Platform"/>
            <consortium name="The Broad Institute Genome Sequencing Center for Infectious Disease"/>
            <person name="Wu L."/>
            <person name="Ma J."/>
        </authorList>
    </citation>
    <scope>NUCLEOTIDE SEQUENCE [LARGE SCALE GENOMIC DNA]</scope>
    <source>
        <strain evidence="2">CCUG 50349</strain>
    </source>
</reference>
<organism evidence="1 2">
    <name type="scientific">Flavobacterium ponti</name>
    <dbReference type="NCBI Taxonomy" id="665133"/>
    <lineage>
        <taxon>Bacteria</taxon>
        <taxon>Pseudomonadati</taxon>
        <taxon>Bacteroidota</taxon>
        <taxon>Flavobacteriia</taxon>
        <taxon>Flavobacteriales</taxon>
        <taxon>Flavobacteriaceae</taxon>
        <taxon>Flavobacterium</taxon>
    </lineage>
</organism>
<dbReference type="Proteomes" id="UP001595885">
    <property type="component" value="Unassembled WGS sequence"/>
</dbReference>
<evidence type="ECO:0008006" key="3">
    <source>
        <dbReference type="Google" id="ProtNLM"/>
    </source>
</evidence>
<dbReference type="EMBL" id="JBHSGW010000002">
    <property type="protein sequence ID" value="MFC4739218.1"/>
    <property type="molecule type" value="Genomic_DNA"/>
</dbReference>
<comment type="caution">
    <text evidence="1">The sequence shown here is derived from an EMBL/GenBank/DDBJ whole genome shotgun (WGS) entry which is preliminary data.</text>
</comment>
<accession>A0ABV9P0U9</accession>